<protein>
    <submittedName>
        <fullName evidence="2">Uncharacterized protein LOC142162899</fullName>
    </submittedName>
</protein>
<sequence>MRDGVNTRLEVWRQTLETKGFKLSRSKTEYLECKFSDERNEEEVEVKVDTQVIPTRDSFKYRGSIIQGNGEIDYDVTHRIGAGWMRWRQASGVLCNNNVPHRLKVKFYRVVVRLAILYRAECLARQEIPCPEDERDRDEDV</sequence>
<evidence type="ECO:0000313" key="1">
    <source>
        <dbReference type="Proteomes" id="UP000790787"/>
    </source>
</evidence>
<dbReference type="Proteomes" id="UP000790787">
    <property type="component" value="Chromosome 1"/>
</dbReference>
<accession>A0AC58RTJ8</accession>
<keyword evidence="1" id="KW-1185">Reference proteome</keyword>
<organism evidence="1 2">
    <name type="scientific">Nicotiana tabacum</name>
    <name type="common">Common tobacco</name>
    <dbReference type="NCBI Taxonomy" id="4097"/>
    <lineage>
        <taxon>Eukaryota</taxon>
        <taxon>Viridiplantae</taxon>
        <taxon>Streptophyta</taxon>
        <taxon>Embryophyta</taxon>
        <taxon>Tracheophyta</taxon>
        <taxon>Spermatophyta</taxon>
        <taxon>Magnoliopsida</taxon>
        <taxon>eudicotyledons</taxon>
        <taxon>Gunneridae</taxon>
        <taxon>Pentapetalae</taxon>
        <taxon>asterids</taxon>
        <taxon>lamiids</taxon>
        <taxon>Solanales</taxon>
        <taxon>Solanaceae</taxon>
        <taxon>Nicotianoideae</taxon>
        <taxon>Nicotianeae</taxon>
        <taxon>Nicotiana</taxon>
    </lineage>
</organism>
<reference evidence="1" key="1">
    <citation type="journal article" date="2014" name="Nat. Commun.">
        <title>The tobacco genome sequence and its comparison with those of tomato and potato.</title>
        <authorList>
            <person name="Sierro N."/>
            <person name="Battey J.N."/>
            <person name="Ouadi S."/>
            <person name="Bakaher N."/>
            <person name="Bovet L."/>
            <person name="Willig A."/>
            <person name="Goepfert S."/>
            <person name="Peitsch M.C."/>
            <person name="Ivanov N.V."/>
        </authorList>
    </citation>
    <scope>NUCLEOTIDE SEQUENCE [LARGE SCALE GENOMIC DNA]</scope>
</reference>
<name>A0AC58RTJ8_TOBAC</name>
<reference evidence="2" key="2">
    <citation type="submission" date="2025-08" db="UniProtKB">
        <authorList>
            <consortium name="RefSeq"/>
        </authorList>
    </citation>
    <scope>IDENTIFICATION</scope>
    <source>
        <tissue evidence="2">Leaf</tissue>
    </source>
</reference>
<evidence type="ECO:0000313" key="2">
    <source>
        <dbReference type="RefSeq" id="XP_075076057.1"/>
    </source>
</evidence>
<dbReference type="RefSeq" id="XP_075076057.1">
    <property type="nucleotide sequence ID" value="XM_075219956.1"/>
</dbReference>
<proteinExistence type="predicted"/>
<gene>
    <name evidence="2" type="primary">LOC142162899</name>
</gene>